<feature type="region of interest" description="Disordered" evidence="1">
    <location>
        <begin position="24"/>
        <end position="47"/>
    </location>
</feature>
<accession>A0ABR4SLW1</accession>
<sequence length="47" mass="5386">MQTYLVNRGGVDLEMQLSDEEAKRLGLEPVDKKERTPANKAKRVSRK</sequence>
<name>A0ABR4SLW1_9MICO</name>
<gene>
    <name evidence="2" type="ORF">DHOM_02900</name>
</gene>
<feature type="compositionally biased region" description="Basic and acidic residues" evidence="1">
    <location>
        <begin position="24"/>
        <end position="37"/>
    </location>
</feature>
<protein>
    <submittedName>
        <fullName evidence="2">Uncharacterized protein</fullName>
    </submittedName>
</protein>
<dbReference type="Proteomes" id="UP000030182">
    <property type="component" value="Unassembled WGS sequence"/>
</dbReference>
<evidence type="ECO:0000313" key="2">
    <source>
        <dbReference type="EMBL" id="KDS94208.1"/>
    </source>
</evidence>
<keyword evidence="3" id="KW-1185">Reference proteome</keyword>
<reference evidence="2 3" key="1">
    <citation type="submission" date="2014-01" db="EMBL/GenBank/DDBJ databases">
        <title>Draft genome sequence of the multidrug-resistant clinical isolate Dermabacter hominis 1368.</title>
        <authorList>
            <person name="Albersmeier A."/>
            <person name="Bomholt C."/>
            <person name="Glaub A."/>
            <person name="Ruckert C."/>
            <person name="Soriano F."/>
            <person name="Fernandez-Natal I."/>
            <person name="Tauch A."/>
        </authorList>
    </citation>
    <scope>NUCLEOTIDE SEQUENCE [LARGE SCALE GENOMIC DNA]</scope>
    <source>
        <strain evidence="2 3">1368</strain>
    </source>
</reference>
<proteinExistence type="predicted"/>
<comment type="caution">
    <text evidence="2">The sequence shown here is derived from an EMBL/GenBank/DDBJ whole genome shotgun (WGS) entry which is preliminary data.</text>
</comment>
<evidence type="ECO:0000256" key="1">
    <source>
        <dbReference type="SAM" id="MobiDB-lite"/>
    </source>
</evidence>
<organism evidence="2 3">
    <name type="scientific">Dermabacter hominis 1368</name>
    <dbReference type="NCBI Taxonomy" id="1450519"/>
    <lineage>
        <taxon>Bacteria</taxon>
        <taxon>Bacillati</taxon>
        <taxon>Actinomycetota</taxon>
        <taxon>Actinomycetes</taxon>
        <taxon>Micrococcales</taxon>
        <taxon>Dermabacteraceae</taxon>
        <taxon>Dermabacter</taxon>
    </lineage>
</organism>
<dbReference type="EMBL" id="JDRS01000002">
    <property type="protein sequence ID" value="KDS94208.1"/>
    <property type="molecule type" value="Genomic_DNA"/>
</dbReference>
<evidence type="ECO:0000313" key="3">
    <source>
        <dbReference type="Proteomes" id="UP000030182"/>
    </source>
</evidence>